<comment type="subcellular location">
    <subcellularLocation>
        <location evidence="1">Cytoplasm</location>
    </subcellularLocation>
</comment>
<keyword evidence="10 15" id="KW-0648">Protein biosynthesis</keyword>
<dbReference type="PROSITE" id="PS50886">
    <property type="entry name" value="TRBD"/>
    <property type="match status" value="1"/>
</dbReference>
<dbReference type="InterPro" id="IPR023458">
    <property type="entry name" value="Met-tRNA_ligase_1"/>
</dbReference>
<dbReference type="SUPFAM" id="SSF57770">
    <property type="entry name" value="Methionyl-tRNA synthetase (MetRS), Zn-domain"/>
    <property type="match status" value="1"/>
</dbReference>
<feature type="domain" description="TRNA-binding" evidence="17">
    <location>
        <begin position="597"/>
        <end position="700"/>
    </location>
</feature>
<dbReference type="AlphaFoldDB" id="A0A0G4J2N6"/>
<dbReference type="Proteomes" id="UP000039324">
    <property type="component" value="Unassembled WGS sequence"/>
</dbReference>
<dbReference type="PRINTS" id="PR01041">
    <property type="entry name" value="TRNASYNTHMET"/>
</dbReference>
<keyword evidence="6 15" id="KW-0436">Ligase</keyword>
<dbReference type="Gene3D" id="3.40.50.620">
    <property type="entry name" value="HUPs"/>
    <property type="match status" value="1"/>
</dbReference>
<reference evidence="18 19" key="1">
    <citation type="submission" date="2015-02" db="EMBL/GenBank/DDBJ databases">
        <authorList>
            <person name="Chooi Y.-H."/>
        </authorList>
    </citation>
    <scope>NUCLEOTIDE SEQUENCE [LARGE SCALE GENOMIC DNA]</scope>
    <source>
        <strain evidence="18">E3</strain>
    </source>
</reference>
<evidence type="ECO:0000256" key="6">
    <source>
        <dbReference type="ARBA" id="ARBA00022598"/>
    </source>
</evidence>
<evidence type="ECO:0000256" key="15">
    <source>
        <dbReference type="RuleBase" id="RU363039"/>
    </source>
</evidence>
<keyword evidence="4" id="KW-0963">Cytoplasm</keyword>
<evidence type="ECO:0000256" key="1">
    <source>
        <dbReference type="ARBA" id="ARBA00004496"/>
    </source>
</evidence>
<proteinExistence type="inferred from homology"/>
<dbReference type="EC" id="6.1.1.10" evidence="3"/>
<dbReference type="CDD" id="cd00814">
    <property type="entry name" value="MetRS_core"/>
    <property type="match status" value="1"/>
</dbReference>
<keyword evidence="11 15" id="KW-0030">Aminoacyl-tRNA synthetase</keyword>
<dbReference type="Pfam" id="PF19303">
    <property type="entry name" value="Anticodon_3"/>
    <property type="match status" value="1"/>
</dbReference>
<sequence length="755" mass="84618">MMQQLGGVRSADMAPSASVGEAQRRPVLPKDGARNILITSALPYVNNVPHLGNIIGCVLSADVYARFCRLRGHNAIYVCGTDEYGTATEQKAIQEGLTPREICDKFHAIHAQVYEWFGISFDIFGRTSTPLQTEIVQRIFKECETNGIVHEDTVEQLFCTKCDMFLADRYVRGTCPDCGHVGAHGDQCDKCGHLMTATLLKDPYCASDKSTPVIRKTEHLFLDLPLMSERLEKWIDQRSEKGFWSQNSIQVTKAWIATGLKSRSITRDLKWGVPVPKDGFRDKVFYVWFDVSSAPIGYMSITAAYTPEWERWWRNPEQVELVQFMGKDNIPFHTVIWPSVLLGADQGYTMLHHINTTEYLQYESGKFSKSMGVGVFGDSVQLTGVSPSVWRYYLLVNRPETNDTVFTWDDFMQKNNGELLKNVGNFVNRALVFIKNNFSSVVPECTLTPDDESFIKDMNEHAKTYVALLEKVEIKDGLKQAMQASHRCNLYLQDNAPWHLIKDDKARAGSVINVSVNAVVLLATMLEPYMPELVDRIFKQLNTDRSVLSLKGDGPYFRHSIRSGHVIGEPQVLFTKISEEQITTWRRLYAGQQPVVEDFPLNLVTGVIRSVSEHETAEHLFVLQVDIGSETRQIVSGLRAHYSSNELLNKKVVVLTNLKASNFRGVRSAGMLLCGVKPDGSLGLLLSPGNAGDRVGPKGYNSLTSSIEKKHFSKVSPHLRVGDDSLAYFHETPIVVADTGNQVVIDRIQGPAQIS</sequence>
<dbReference type="SUPFAM" id="SSF47323">
    <property type="entry name" value="Anticodon-binding domain of a subclass of class I aminoacyl-tRNA synthetases"/>
    <property type="match status" value="1"/>
</dbReference>
<keyword evidence="9 14" id="KW-0694">RNA-binding</keyword>
<dbReference type="NCBIfam" id="NF001100">
    <property type="entry name" value="PRK00133.1"/>
    <property type="match status" value="1"/>
</dbReference>
<dbReference type="Pfam" id="PF01588">
    <property type="entry name" value="tRNA_bind"/>
    <property type="match status" value="1"/>
</dbReference>
<name>A0A0G4J2N6_PLABS</name>
<dbReference type="SUPFAM" id="SSF52374">
    <property type="entry name" value="Nucleotidylyl transferase"/>
    <property type="match status" value="1"/>
</dbReference>
<dbReference type="GO" id="GO:0005524">
    <property type="term" value="F:ATP binding"/>
    <property type="evidence" value="ECO:0007669"/>
    <property type="project" value="UniProtKB-KW"/>
</dbReference>
<dbReference type="GO" id="GO:0006431">
    <property type="term" value="P:methionyl-tRNA aminoacylation"/>
    <property type="evidence" value="ECO:0007669"/>
    <property type="project" value="InterPro"/>
</dbReference>
<evidence type="ECO:0000256" key="16">
    <source>
        <dbReference type="SAM" id="MobiDB-lite"/>
    </source>
</evidence>
<dbReference type="GO" id="GO:0005829">
    <property type="term" value="C:cytosol"/>
    <property type="evidence" value="ECO:0007669"/>
    <property type="project" value="TreeGrafter"/>
</dbReference>
<keyword evidence="19" id="KW-1185">Reference proteome</keyword>
<dbReference type="InterPro" id="IPR001412">
    <property type="entry name" value="aa-tRNA-synth_I_CS"/>
</dbReference>
<organism evidence="18 19">
    <name type="scientific">Plasmodiophora brassicae</name>
    <name type="common">Clubroot disease agent</name>
    <dbReference type="NCBI Taxonomy" id="37360"/>
    <lineage>
        <taxon>Eukaryota</taxon>
        <taxon>Sar</taxon>
        <taxon>Rhizaria</taxon>
        <taxon>Endomyxa</taxon>
        <taxon>Phytomyxea</taxon>
        <taxon>Plasmodiophorida</taxon>
        <taxon>Plasmodiophoridae</taxon>
        <taxon>Plasmodiophora</taxon>
    </lineage>
</organism>
<dbReference type="Gene3D" id="2.40.50.140">
    <property type="entry name" value="Nucleic acid-binding proteins"/>
    <property type="match status" value="1"/>
</dbReference>
<evidence type="ECO:0000259" key="17">
    <source>
        <dbReference type="PROSITE" id="PS50886"/>
    </source>
</evidence>
<dbReference type="NCBIfam" id="TIGR00398">
    <property type="entry name" value="metG"/>
    <property type="match status" value="1"/>
</dbReference>
<evidence type="ECO:0000256" key="12">
    <source>
        <dbReference type="ARBA" id="ARBA00030904"/>
    </source>
</evidence>
<keyword evidence="7 15" id="KW-0547">Nucleotide-binding</keyword>
<dbReference type="Gene3D" id="1.10.730.10">
    <property type="entry name" value="Isoleucyl-tRNA Synthetase, Domain 1"/>
    <property type="match status" value="1"/>
</dbReference>
<dbReference type="InterPro" id="IPR033911">
    <property type="entry name" value="MetRS_core"/>
</dbReference>
<evidence type="ECO:0000256" key="5">
    <source>
        <dbReference type="ARBA" id="ARBA00022555"/>
    </source>
</evidence>
<feature type="region of interest" description="Disordered" evidence="16">
    <location>
        <begin position="1"/>
        <end position="25"/>
    </location>
</feature>
<dbReference type="HAMAP" id="MF_00098">
    <property type="entry name" value="Met_tRNA_synth_type1"/>
    <property type="match status" value="1"/>
</dbReference>
<evidence type="ECO:0000256" key="3">
    <source>
        <dbReference type="ARBA" id="ARBA00012838"/>
    </source>
</evidence>
<keyword evidence="5 14" id="KW-0820">tRNA-binding</keyword>
<evidence type="ECO:0000256" key="14">
    <source>
        <dbReference type="PROSITE-ProRule" id="PRU00209"/>
    </source>
</evidence>
<dbReference type="OMA" id="HLNTTEY"/>
<dbReference type="EMBL" id="CDSF01000112">
    <property type="protein sequence ID" value="CEP01556.1"/>
    <property type="molecule type" value="Genomic_DNA"/>
</dbReference>
<dbReference type="FunFam" id="2.20.28.20:FF:000001">
    <property type="entry name" value="Methionine--tRNA ligase"/>
    <property type="match status" value="1"/>
</dbReference>
<evidence type="ECO:0000256" key="4">
    <source>
        <dbReference type="ARBA" id="ARBA00022490"/>
    </source>
</evidence>
<dbReference type="PROSITE" id="PS00178">
    <property type="entry name" value="AA_TRNA_LIGASE_I"/>
    <property type="match status" value="1"/>
</dbReference>
<dbReference type="CDD" id="cd07957">
    <property type="entry name" value="Anticodon_Ia_Met"/>
    <property type="match status" value="1"/>
</dbReference>
<dbReference type="InterPro" id="IPR009080">
    <property type="entry name" value="tRNAsynth_Ia_anticodon-bd"/>
</dbReference>
<gene>
    <name evidence="18" type="ORF">PBRA_002162</name>
</gene>
<dbReference type="PANTHER" id="PTHR45765">
    <property type="entry name" value="METHIONINE--TRNA LIGASE"/>
    <property type="match status" value="1"/>
</dbReference>
<evidence type="ECO:0000256" key="2">
    <source>
        <dbReference type="ARBA" id="ARBA00005594"/>
    </source>
</evidence>
<dbReference type="InterPro" id="IPR029038">
    <property type="entry name" value="MetRS_Zn"/>
</dbReference>
<dbReference type="InterPro" id="IPR014729">
    <property type="entry name" value="Rossmann-like_a/b/a_fold"/>
</dbReference>
<dbReference type="Gene3D" id="2.20.28.20">
    <property type="entry name" value="Methionyl-tRNA synthetase, Zn-domain"/>
    <property type="match status" value="1"/>
</dbReference>
<dbReference type="GO" id="GO:0000049">
    <property type="term" value="F:tRNA binding"/>
    <property type="evidence" value="ECO:0007669"/>
    <property type="project" value="UniProtKB-UniRule"/>
</dbReference>
<dbReference type="InterPro" id="IPR014758">
    <property type="entry name" value="Met-tRNA_synth"/>
</dbReference>
<dbReference type="InterPro" id="IPR041872">
    <property type="entry name" value="Anticodon_Met"/>
</dbReference>
<comment type="catalytic activity">
    <reaction evidence="13">
        <text>tRNA(Met) + L-methionine + ATP = L-methionyl-tRNA(Met) + AMP + diphosphate</text>
        <dbReference type="Rhea" id="RHEA:13481"/>
        <dbReference type="Rhea" id="RHEA-COMP:9667"/>
        <dbReference type="Rhea" id="RHEA-COMP:9698"/>
        <dbReference type="ChEBI" id="CHEBI:30616"/>
        <dbReference type="ChEBI" id="CHEBI:33019"/>
        <dbReference type="ChEBI" id="CHEBI:57844"/>
        <dbReference type="ChEBI" id="CHEBI:78442"/>
        <dbReference type="ChEBI" id="CHEBI:78530"/>
        <dbReference type="ChEBI" id="CHEBI:456215"/>
        <dbReference type="EC" id="6.1.1.10"/>
    </reaction>
</comment>
<dbReference type="InterPro" id="IPR015413">
    <property type="entry name" value="Methionyl/Leucyl_tRNA_Synth"/>
</dbReference>
<evidence type="ECO:0000313" key="18">
    <source>
        <dbReference type="EMBL" id="CEP01556.1"/>
    </source>
</evidence>
<dbReference type="PANTHER" id="PTHR45765:SF1">
    <property type="entry name" value="METHIONINE--TRNA LIGASE, CYTOPLASMIC"/>
    <property type="match status" value="1"/>
</dbReference>
<keyword evidence="8 15" id="KW-0067">ATP-binding</keyword>
<evidence type="ECO:0000256" key="7">
    <source>
        <dbReference type="ARBA" id="ARBA00022741"/>
    </source>
</evidence>
<evidence type="ECO:0000256" key="8">
    <source>
        <dbReference type="ARBA" id="ARBA00022840"/>
    </source>
</evidence>
<evidence type="ECO:0000256" key="10">
    <source>
        <dbReference type="ARBA" id="ARBA00022917"/>
    </source>
</evidence>
<dbReference type="Pfam" id="PF09334">
    <property type="entry name" value="tRNA-synt_1g"/>
    <property type="match status" value="1"/>
</dbReference>
<evidence type="ECO:0000256" key="9">
    <source>
        <dbReference type="ARBA" id="ARBA00022884"/>
    </source>
</evidence>
<dbReference type="STRING" id="37360.A0A0G4J2N6"/>
<dbReference type="GO" id="GO:0017101">
    <property type="term" value="C:aminoacyl-tRNA synthetase multienzyme complex"/>
    <property type="evidence" value="ECO:0007669"/>
    <property type="project" value="TreeGrafter"/>
</dbReference>
<comment type="similarity">
    <text evidence="2 15">Belongs to the class-I aminoacyl-tRNA synthetase family.</text>
</comment>
<protein>
    <recommendedName>
        <fullName evidence="3">methionine--tRNA ligase</fullName>
        <ecNumber evidence="3">6.1.1.10</ecNumber>
    </recommendedName>
    <alternativeName>
        <fullName evidence="12">Methionyl-tRNA synthetase</fullName>
    </alternativeName>
</protein>
<dbReference type="InterPro" id="IPR012340">
    <property type="entry name" value="NA-bd_OB-fold"/>
</dbReference>
<evidence type="ECO:0000313" key="19">
    <source>
        <dbReference type="Proteomes" id="UP000039324"/>
    </source>
</evidence>
<dbReference type="OrthoDB" id="5844513at2759"/>
<dbReference type="GO" id="GO:0004825">
    <property type="term" value="F:methionine-tRNA ligase activity"/>
    <property type="evidence" value="ECO:0007669"/>
    <property type="project" value="UniProtKB-EC"/>
</dbReference>
<evidence type="ECO:0000256" key="11">
    <source>
        <dbReference type="ARBA" id="ARBA00023146"/>
    </source>
</evidence>
<dbReference type="InterPro" id="IPR002547">
    <property type="entry name" value="tRNA-bd_dom"/>
</dbReference>
<accession>A0A0G4J2N6</accession>
<dbReference type="SUPFAM" id="SSF50249">
    <property type="entry name" value="Nucleic acid-binding proteins"/>
    <property type="match status" value="1"/>
</dbReference>
<evidence type="ECO:0000256" key="13">
    <source>
        <dbReference type="ARBA" id="ARBA00047364"/>
    </source>
</evidence>